<keyword evidence="8" id="KW-0223">Dioxygenase</keyword>
<evidence type="ECO:0000256" key="1">
    <source>
        <dbReference type="ARBA" id="ARBA00008056"/>
    </source>
</evidence>
<evidence type="ECO:0000256" key="2">
    <source>
        <dbReference type="ARBA" id="ARBA00022723"/>
    </source>
</evidence>
<dbReference type="InterPro" id="IPR005123">
    <property type="entry name" value="Oxoglu/Fe-dep_dioxygenase_dom"/>
</dbReference>
<comment type="caution">
    <text evidence="8">The sequence shown here is derived from an EMBL/GenBank/DDBJ whole genome shotgun (WGS) entry which is preliminary data.</text>
</comment>
<accession>A0A833RA31</accession>
<dbReference type="SUPFAM" id="SSF51197">
    <property type="entry name" value="Clavaminate synthase-like"/>
    <property type="match status" value="1"/>
</dbReference>
<feature type="region of interest" description="Disordered" evidence="6">
    <location>
        <begin position="15"/>
        <end position="44"/>
    </location>
</feature>
<dbReference type="GO" id="GO:0046872">
    <property type="term" value="F:metal ion binding"/>
    <property type="evidence" value="ECO:0007669"/>
    <property type="project" value="UniProtKB-KW"/>
</dbReference>
<dbReference type="InterPro" id="IPR050295">
    <property type="entry name" value="Plant_2OG-oxidoreductases"/>
</dbReference>
<organism evidence="8 9">
    <name type="scientific">Carex littledalei</name>
    <dbReference type="NCBI Taxonomy" id="544730"/>
    <lineage>
        <taxon>Eukaryota</taxon>
        <taxon>Viridiplantae</taxon>
        <taxon>Streptophyta</taxon>
        <taxon>Embryophyta</taxon>
        <taxon>Tracheophyta</taxon>
        <taxon>Spermatophyta</taxon>
        <taxon>Magnoliopsida</taxon>
        <taxon>Liliopsida</taxon>
        <taxon>Poales</taxon>
        <taxon>Cyperaceae</taxon>
        <taxon>Cyperoideae</taxon>
        <taxon>Cariceae</taxon>
        <taxon>Carex</taxon>
        <taxon>Carex subgen. Euthyceras</taxon>
    </lineage>
</organism>
<sequence>MEAQRVQILSESGVANLPPSYIQPPSLRPQSSPSPSAPSIPTIDLSSPDPIPLLRRACSHWGAFHVINHGVPPALLQQIRSIGLQFFGSPMEDKARYACDLTVGPAAQGYGSRMLAKDDTVLDWRDYFDHHTLPEERRDPTKWPDFIPNYREVVTQYSKEMLHLANRLLSIISQSLTLPPSYLEDAVGDVYQNITVSFYPSCPRPDLALGLQAHSDMGAITLLIQDDVGGLEVLKDDKWVLVQPLTEAIVVILADMTEVITNGTYKSAVHRALVNANRARLSVATFYDPSKTRNIYPAPELITAENPAKYREVIYGDFVKSWYGQGPEGKRNIDALLIQ</sequence>
<dbReference type="InterPro" id="IPR026992">
    <property type="entry name" value="DIOX_N"/>
</dbReference>
<evidence type="ECO:0000256" key="6">
    <source>
        <dbReference type="SAM" id="MobiDB-lite"/>
    </source>
</evidence>
<feature type="compositionally biased region" description="Low complexity" evidence="6">
    <location>
        <begin position="24"/>
        <end position="41"/>
    </location>
</feature>
<keyword evidence="4 5" id="KW-0408">Iron</keyword>
<dbReference type="Pfam" id="PF14226">
    <property type="entry name" value="DIOX_N"/>
    <property type="match status" value="1"/>
</dbReference>
<reference evidence="8" key="1">
    <citation type="submission" date="2020-01" db="EMBL/GenBank/DDBJ databases">
        <title>Genome sequence of Kobresia littledalei, the first chromosome-level genome in the family Cyperaceae.</title>
        <authorList>
            <person name="Qu G."/>
        </authorList>
    </citation>
    <scope>NUCLEOTIDE SEQUENCE</scope>
    <source>
        <strain evidence="8">C.B.Clarke</strain>
        <tissue evidence="8">Leaf</tissue>
    </source>
</reference>
<dbReference type="FunFam" id="2.60.120.330:FF:000034">
    <property type="entry name" value="2-oxoglutarate (2OG) and Fe(II)-dependent oxygenase superfamily protein"/>
    <property type="match status" value="1"/>
</dbReference>
<protein>
    <submittedName>
        <fullName evidence="8">Leucoanthocyanidin dioxygenase</fullName>
    </submittedName>
</protein>
<dbReference type="GO" id="GO:0051213">
    <property type="term" value="F:dioxygenase activity"/>
    <property type="evidence" value="ECO:0007669"/>
    <property type="project" value="UniProtKB-KW"/>
</dbReference>
<gene>
    <name evidence="8" type="ORF">FCM35_KLT18179</name>
</gene>
<dbReference type="PROSITE" id="PS51471">
    <property type="entry name" value="FE2OG_OXY"/>
    <property type="match status" value="1"/>
</dbReference>
<evidence type="ECO:0000313" key="9">
    <source>
        <dbReference type="Proteomes" id="UP000623129"/>
    </source>
</evidence>
<evidence type="ECO:0000256" key="5">
    <source>
        <dbReference type="RuleBase" id="RU003682"/>
    </source>
</evidence>
<comment type="similarity">
    <text evidence="1 5">Belongs to the iron/ascorbate-dependent oxidoreductase family.</text>
</comment>
<keyword evidence="9" id="KW-1185">Reference proteome</keyword>
<keyword evidence="2 5" id="KW-0479">Metal-binding</keyword>
<evidence type="ECO:0000259" key="7">
    <source>
        <dbReference type="PROSITE" id="PS51471"/>
    </source>
</evidence>
<dbReference type="InterPro" id="IPR044861">
    <property type="entry name" value="IPNS-like_FE2OG_OXY"/>
</dbReference>
<proteinExistence type="inferred from homology"/>
<dbReference type="Proteomes" id="UP000623129">
    <property type="component" value="Unassembled WGS sequence"/>
</dbReference>
<dbReference type="EMBL" id="SWLB01000006">
    <property type="protein sequence ID" value="KAF3337592.1"/>
    <property type="molecule type" value="Genomic_DNA"/>
</dbReference>
<evidence type="ECO:0000313" key="8">
    <source>
        <dbReference type="EMBL" id="KAF3337592.1"/>
    </source>
</evidence>
<dbReference type="Pfam" id="PF03171">
    <property type="entry name" value="2OG-FeII_Oxy"/>
    <property type="match status" value="1"/>
</dbReference>
<dbReference type="AlphaFoldDB" id="A0A833RA31"/>
<evidence type="ECO:0000256" key="4">
    <source>
        <dbReference type="ARBA" id="ARBA00023004"/>
    </source>
</evidence>
<name>A0A833RA31_9POAL</name>
<dbReference type="OrthoDB" id="288590at2759"/>
<dbReference type="InterPro" id="IPR027443">
    <property type="entry name" value="IPNS-like_sf"/>
</dbReference>
<feature type="domain" description="Fe2OG dioxygenase" evidence="7">
    <location>
        <begin position="189"/>
        <end position="289"/>
    </location>
</feature>
<dbReference type="Gene3D" id="2.60.120.330">
    <property type="entry name" value="B-lactam Antibiotic, Isopenicillin N Synthase, Chain"/>
    <property type="match status" value="1"/>
</dbReference>
<dbReference type="PANTHER" id="PTHR47991">
    <property type="entry name" value="OXOGLUTARATE/IRON-DEPENDENT DIOXYGENASE"/>
    <property type="match status" value="1"/>
</dbReference>
<evidence type="ECO:0000256" key="3">
    <source>
        <dbReference type="ARBA" id="ARBA00023002"/>
    </source>
</evidence>
<keyword evidence="3 5" id="KW-0560">Oxidoreductase</keyword>